<accession>A0A133KID0</accession>
<sequence>MKKKILSLLTAFAMVFGIIAAPFTSAHADDSTKIVVYKVLMGKEDYEKFGDPREHDGKQISDTDKATIFGSSAEYIDGVAFRIYEVSDTAKADFTQGSAIDEKYKGDLDANKYYKLIKDTVNNRDYFLTANGGKFEATLGNGKYRIIEDKDSSTYNAKNITGMKAVPFDLKLPAGKPDGSGNFTVDDPLYIYPKNTEKKVEFDKNFAKKHGLEAITDPETLKDVGAVIGNYQKTKATLTSYVGKEIPYQAKAYLPKESFFRQLHLTDTFDRGMEFKKGSMKVKAQELDGQPAADPKDNKYKDIANLTLTADTDYKITETDYGFTLKFEEAGLKKINDAAKGKDIYVDFSYDGKVTKDAVVDDNIDNNITITYNHEPPKPSPEVEPDGDKITVTKKWNGEHKPSKVKYQLLENDKPVADVTLTSADTSGTKDLGNGIKFEVTGEWSGKFTGLEKNKKYKVQEFADGTTPEYKTTDAKGVLIITNNDTPTSITPTPPTVVTGGKKFVRLIDKITQNA</sequence>
<dbReference type="EMBL" id="LRPM01000004">
    <property type="protein sequence ID" value="KWZ79297.1"/>
    <property type="molecule type" value="Genomic_DNA"/>
</dbReference>
<dbReference type="Pfam" id="PF16555">
    <property type="entry name" value="GramPos_pilinD1"/>
    <property type="match status" value="1"/>
</dbReference>
<dbReference type="Pfam" id="PF16570">
    <property type="entry name" value="GramPos_pilinD3"/>
    <property type="match status" value="1"/>
</dbReference>
<reference evidence="5" key="1">
    <citation type="submission" date="2016-01" db="EMBL/GenBank/DDBJ databases">
        <authorList>
            <person name="Mitreva M."/>
            <person name="Pepin K.H."/>
            <person name="Mihindukulasuriya K.A."/>
            <person name="Fulton R."/>
            <person name="Fronick C."/>
            <person name="O'Laughlin M."/>
            <person name="Miner T."/>
            <person name="Herter B."/>
            <person name="Rosa B.A."/>
            <person name="Cordes M."/>
            <person name="Tomlinson C."/>
            <person name="Wollam A."/>
            <person name="Palsikar V.B."/>
            <person name="Mardis E.R."/>
            <person name="Wilson R.K."/>
        </authorList>
    </citation>
    <scope>NUCLEOTIDE SEQUENCE [LARGE SCALE GENOMIC DNA]</scope>
    <source>
        <strain evidence="5">MJR8151</strain>
    </source>
</reference>
<evidence type="ECO:0000313" key="4">
    <source>
        <dbReference type="EMBL" id="KWZ79297.1"/>
    </source>
</evidence>
<dbReference type="AlphaFoldDB" id="A0A133KID0"/>
<evidence type="ECO:0000259" key="2">
    <source>
        <dbReference type="Pfam" id="PF16555"/>
    </source>
</evidence>
<protein>
    <submittedName>
        <fullName evidence="4">Uncharacterized protein</fullName>
    </submittedName>
</protein>
<organism evidence="4 5">
    <name type="scientific">Anaerococcus tetradius</name>
    <dbReference type="NCBI Taxonomy" id="33036"/>
    <lineage>
        <taxon>Bacteria</taxon>
        <taxon>Bacillati</taxon>
        <taxon>Bacillota</taxon>
        <taxon>Tissierellia</taxon>
        <taxon>Tissierellales</taxon>
        <taxon>Peptoniphilaceae</taxon>
        <taxon>Anaerococcus</taxon>
    </lineage>
</organism>
<dbReference type="Gene3D" id="2.60.40.740">
    <property type="match status" value="1"/>
</dbReference>
<comment type="caution">
    <text evidence="4">The sequence shown here is derived from an EMBL/GenBank/DDBJ whole genome shotgun (WGS) entry which is preliminary data.</text>
</comment>
<dbReference type="PATRIC" id="fig|33036.3.peg.158"/>
<feature type="domain" description="Gram-positive pilin subunit D1 N-terminal" evidence="2">
    <location>
        <begin position="30"/>
        <end position="196"/>
    </location>
</feature>
<dbReference type="Proteomes" id="UP000070383">
    <property type="component" value="Unassembled WGS sequence"/>
</dbReference>
<dbReference type="InterPro" id="IPR032364">
    <property type="entry name" value="GramPos_pilinD1_N"/>
</dbReference>
<evidence type="ECO:0000313" key="5">
    <source>
        <dbReference type="Proteomes" id="UP000070383"/>
    </source>
</evidence>
<keyword evidence="1" id="KW-0732">Signal</keyword>
<dbReference type="InterPro" id="IPR013783">
    <property type="entry name" value="Ig-like_fold"/>
</dbReference>
<name>A0A133KID0_9FIRM</name>
<dbReference type="Gene3D" id="2.60.40.1140">
    <property type="entry name" value="Collagen-binding surface protein Cna, B-type domain"/>
    <property type="match status" value="1"/>
</dbReference>
<proteinExistence type="predicted"/>
<feature type="signal peptide" evidence="1">
    <location>
        <begin position="1"/>
        <end position="28"/>
    </location>
</feature>
<evidence type="ECO:0000256" key="1">
    <source>
        <dbReference type="SAM" id="SignalP"/>
    </source>
</evidence>
<feature type="chain" id="PRO_5007456923" evidence="1">
    <location>
        <begin position="29"/>
        <end position="515"/>
    </location>
</feature>
<keyword evidence="5" id="KW-1185">Reference proteome</keyword>
<feature type="domain" description="Gram-positive pilin backbone subunit 3 Cna-B-like" evidence="3">
    <location>
        <begin position="390"/>
        <end position="506"/>
    </location>
</feature>
<dbReference type="InterPro" id="IPR032332">
    <property type="entry name" value="GramPos_pilinD3"/>
</dbReference>
<dbReference type="RefSeq" id="WP_060928868.1">
    <property type="nucleotide sequence ID" value="NZ_KQ955247.1"/>
</dbReference>
<evidence type="ECO:0000259" key="3">
    <source>
        <dbReference type="Pfam" id="PF16570"/>
    </source>
</evidence>
<dbReference type="Gene3D" id="2.60.40.10">
    <property type="entry name" value="Immunoglobulins"/>
    <property type="match status" value="1"/>
</dbReference>
<gene>
    <name evidence="4" type="ORF">HMPREF3200_00155</name>
</gene>